<dbReference type="Proteomes" id="UP000824201">
    <property type="component" value="Unassembled WGS sequence"/>
</dbReference>
<accession>A0A9D1EBR2</accession>
<protein>
    <recommendedName>
        <fullName evidence="3">Cell wall-active antibiotics response LiaF-like C-terminal domain-containing protein</fullName>
    </recommendedName>
</protein>
<evidence type="ECO:0000313" key="1">
    <source>
        <dbReference type="EMBL" id="HIR87426.1"/>
    </source>
</evidence>
<comment type="caution">
    <text evidence="1">The sequence shown here is derived from an EMBL/GenBank/DDBJ whole genome shotgun (WGS) entry which is preliminary data.</text>
</comment>
<organism evidence="1 2">
    <name type="scientific">Candidatus Fimimorpha faecalis</name>
    <dbReference type="NCBI Taxonomy" id="2840824"/>
    <lineage>
        <taxon>Bacteria</taxon>
        <taxon>Bacillati</taxon>
        <taxon>Bacillota</taxon>
        <taxon>Clostridia</taxon>
        <taxon>Eubacteriales</taxon>
        <taxon>Candidatus Fimimorpha</taxon>
    </lineage>
</organism>
<evidence type="ECO:0008006" key="3">
    <source>
        <dbReference type="Google" id="ProtNLM"/>
    </source>
</evidence>
<reference evidence="1" key="2">
    <citation type="journal article" date="2021" name="PeerJ">
        <title>Extensive microbial diversity within the chicken gut microbiome revealed by metagenomics and culture.</title>
        <authorList>
            <person name="Gilroy R."/>
            <person name="Ravi A."/>
            <person name="Getino M."/>
            <person name="Pursley I."/>
            <person name="Horton D.L."/>
            <person name="Alikhan N.F."/>
            <person name="Baker D."/>
            <person name="Gharbi K."/>
            <person name="Hall N."/>
            <person name="Watson M."/>
            <person name="Adriaenssens E.M."/>
            <person name="Foster-Nyarko E."/>
            <person name="Jarju S."/>
            <person name="Secka A."/>
            <person name="Antonio M."/>
            <person name="Oren A."/>
            <person name="Chaudhuri R.R."/>
            <person name="La Ragione R."/>
            <person name="Hildebrand F."/>
            <person name="Pallen M.J."/>
        </authorList>
    </citation>
    <scope>NUCLEOTIDE SEQUENCE</scope>
    <source>
        <strain evidence="1">ChiW13-3771</strain>
    </source>
</reference>
<evidence type="ECO:0000313" key="2">
    <source>
        <dbReference type="Proteomes" id="UP000824201"/>
    </source>
</evidence>
<sequence length="154" mass="17246">MKKLKKQFLLLLSFIASVIALIITFQTKGRLKESIPFAGYTHSHLTKKTSEYIIASKPKQFQKGILKIIFGTLTYDMSHLQFPDVSYLECDVHLGTLTILVPPNVNVILEGNSILGNCASLTGHYLNDDIPQLHIKAHAYIANVSIRCIDDFQS</sequence>
<dbReference type="EMBL" id="DVHN01000002">
    <property type="protein sequence ID" value="HIR87426.1"/>
    <property type="molecule type" value="Genomic_DNA"/>
</dbReference>
<proteinExistence type="predicted"/>
<dbReference type="AlphaFoldDB" id="A0A9D1EBR2"/>
<name>A0A9D1EBR2_9FIRM</name>
<reference evidence="1" key="1">
    <citation type="submission" date="2020-10" db="EMBL/GenBank/DDBJ databases">
        <authorList>
            <person name="Gilroy R."/>
        </authorList>
    </citation>
    <scope>NUCLEOTIDE SEQUENCE</scope>
    <source>
        <strain evidence="1">ChiW13-3771</strain>
    </source>
</reference>
<gene>
    <name evidence="1" type="ORF">IAC96_00600</name>
</gene>